<organism evidence="1 2">
    <name type="scientific">Priestia megaterium (strain WSH-002)</name>
    <name type="common">Bacillus megaterium</name>
    <dbReference type="NCBI Taxonomy" id="1006007"/>
    <lineage>
        <taxon>Bacteria</taxon>
        <taxon>Bacillati</taxon>
        <taxon>Bacillota</taxon>
        <taxon>Bacilli</taxon>
        <taxon>Bacillales</taxon>
        <taxon>Bacillaceae</taxon>
        <taxon>Priestia</taxon>
    </lineage>
</organism>
<dbReference type="KEGG" id="bmh:BMWSH_2350"/>
<gene>
    <name evidence="1" type="ORF">BMWSH_2350</name>
</gene>
<evidence type="ECO:0000313" key="2">
    <source>
        <dbReference type="Proteomes" id="UP000001283"/>
    </source>
</evidence>
<sequence length="47" mass="5668">MLSLFSRFSNSLYPLCLLYLQQNFLPIYFNTKKKRKKKLTPNLPFIV</sequence>
<evidence type="ECO:0000313" key="1">
    <source>
        <dbReference type="EMBL" id="AEN89232.1"/>
    </source>
</evidence>
<proteinExistence type="predicted"/>
<dbReference type="Proteomes" id="UP000001283">
    <property type="component" value="Chromosome"/>
</dbReference>
<reference evidence="1 2" key="1">
    <citation type="journal article" date="2011" name="J. Bacteriol.">
        <title>Complete genome sequence of the industrial strain Bacillus megaterium WSH-002.</title>
        <authorList>
            <person name="Liu L."/>
            <person name="Li Y."/>
            <person name="Zhang J."/>
            <person name="Zou W."/>
            <person name="Zhou Z."/>
            <person name="Liu J."/>
            <person name="Li X."/>
            <person name="Wang L."/>
            <person name="Chen J."/>
        </authorList>
    </citation>
    <scope>NUCLEOTIDE SEQUENCE [LARGE SCALE GENOMIC DNA]</scope>
    <source>
        <strain evidence="1 2">WSH-002</strain>
    </source>
</reference>
<dbReference type="AlphaFoldDB" id="A0A8D3WZY5"/>
<protein>
    <submittedName>
        <fullName evidence="1">Uncharacterized protein</fullName>
    </submittedName>
</protein>
<accession>A0A8D3WZY5</accession>
<name>A0A8D3WZY5_PRIMW</name>
<dbReference type="EMBL" id="CP003017">
    <property type="protein sequence ID" value="AEN89232.1"/>
    <property type="molecule type" value="Genomic_DNA"/>
</dbReference>